<dbReference type="InterPro" id="IPR029056">
    <property type="entry name" value="Ribokinase-like"/>
</dbReference>
<sequence length="107" mass="11632">MSLQLKKGTAYSLLVPTSMGVRITPANGQPVHSSDTYHLQATSAETNVASISSYLGLPVKVLTTFVKGSPIAKFIKSNLRSRYMDYEGPEVGQGGPWGYRHQFNIAD</sequence>
<dbReference type="Gene3D" id="3.40.1190.20">
    <property type="match status" value="1"/>
</dbReference>
<keyword evidence="1" id="KW-0808">Transferase</keyword>
<accession>A0A3B0U9E5</accession>
<gene>
    <name evidence="1" type="ORF">MNBD_BACTEROID01-2491</name>
</gene>
<organism evidence="1">
    <name type="scientific">hydrothermal vent metagenome</name>
    <dbReference type="NCBI Taxonomy" id="652676"/>
    <lineage>
        <taxon>unclassified sequences</taxon>
        <taxon>metagenomes</taxon>
        <taxon>ecological metagenomes</taxon>
    </lineage>
</organism>
<dbReference type="EMBL" id="UOEP01000137">
    <property type="protein sequence ID" value="VAW21159.1"/>
    <property type="molecule type" value="Genomic_DNA"/>
</dbReference>
<name>A0A3B0U9E5_9ZZZZ</name>
<reference evidence="1" key="1">
    <citation type="submission" date="2018-06" db="EMBL/GenBank/DDBJ databases">
        <authorList>
            <person name="Zhirakovskaya E."/>
        </authorList>
    </citation>
    <scope>NUCLEOTIDE SEQUENCE</scope>
</reference>
<dbReference type="GO" id="GO:0008673">
    <property type="term" value="F:2-dehydro-3-deoxygluconokinase activity"/>
    <property type="evidence" value="ECO:0007669"/>
    <property type="project" value="UniProtKB-EC"/>
</dbReference>
<dbReference type="EC" id="2.7.1.45" evidence="1"/>
<proteinExistence type="predicted"/>
<protein>
    <submittedName>
        <fullName evidence="1">2-dehydro-3-deoxygluconate kinase</fullName>
        <ecNumber evidence="1">2.7.1.45</ecNumber>
    </submittedName>
</protein>
<keyword evidence="1" id="KW-0418">Kinase</keyword>
<evidence type="ECO:0000313" key="1">
    <source>
        <dbReference type="EMBL" id="VAW21159.1"/>
    </source>
</evidence>
<feature type="non-terminal residue" evidence="1">
    <location>
        <position position="107"/>
    </location>
</feature>
<dbReference type="AlphaFoldDB" id="A0A3B0U9E5"/>